<sequence length="104" mass="11309">MKRMKILKSPKKYRTSSISVAILAQHFILPSFSKLETDITTDVLIVGGGITGITSAYLLAKQGVKAAFIEADETLNGTTGHTTAKISVQHGLIYDQFITDHSEE</sequence>
<proteinExistence type="predicted"/>
<reference evidence="2" key="1">
    <citation type="submission" date="2023-06" db="EMBL/GenBank/DDBJ databases">
        <title>Comparative genomics of Bacillaceae isolates and their secondary metabolite potential.</title>
        <authorList>
            <person name="Song L."/>
            <person name="Nielsen L.J."/>
            <person name="Mohite O."/>
            <person name="Xu X."/>
            <person name="Weber T."/>
            <person name="Kovacs A.T."/>
        </authorList>
    </citation>
    <scope>NUCLEOTIDE SEQUENCE</scope>
    <source>
        <strain evidence="2">G1S1</strain>
    </source>
</reference>
<dbReference type="SUPFAM" id="SSF51905">
    <property type="entry name" value="FAD/NAD(P)-binding domain"/>
    <property type="match status" value="1"/>
</dbReference>
<name>A0AAJ1QSR9_9BACI</name>
<dbReference type="Proteomes" id="UP001238973">
    <property type="component" value="Unassembled WGS sequence"/>
</dbReference>
<dbReference type="Pfam" id="PF01266">
    <property type="entry name" value="DAO"/>
    <property type="match status" value="1"/>
</dbReference>
<feature type="domain" description="FAD dependent oxidoreductase" evidence="1">
    <location>
        <begin position="42"/>
        <end position="90"/>
    </location>
</feature>
<protein>
    <submittedName>
        <fullName evidence="2">FAD-binding oxidoreductase</fullName>
    </submittedName>
</protein>
<dbReference type="Gene3D" id="3.50.50.60">
    <property type="entry name" value="FAD/NAD(P)-binding domain"/>
    <property type="match status" value="1"/>
</dbReference>
<dbReference type="InterPro" id="IPR036188">
    <property type="entry name" value="FAD/NAD-bd_sf"/>
</dbReference>
<dbReference type="InterPro" id="IPR006076">
    <property type="entry name" value="FAD-dep_OxRdtase"/>
</dbReference>
<comment type="caution">
    <text evidence="2">The sequence shown here is derived from an EMBL/GenBank/DDBJ whole genome shotgun (WGS) entry which is preliminary data.</text>
</comment>
<evidence type="ECO:0000313" key="2">
    <source>
        <dbReference type="EMBL" id="MDM5287236.1"/>
    </source>
</evidence>
<organism evidence="2 3">
    <name type="scientific">Peribacillus frigoritolerans</name>
    <dbReference type="NCBI Taxonomy" id="450367"/>
    <lineage>
        <taxon>Bacteria</taxon>
        <taxon>Bacillati</taxon>
        <taxon>Bacillota</taxon>
        <taxon>Bacilli</taxon>
        <taxon>Bacillales</taxon>
        <taxon>Bacillaceae</taxon>
        <taxon>Peribacillus</taxon>
    </lineage>
</organism>
<dbReference type="EMBL" id="JAUCFI010000003">
    <property type="protein sequence ID" value="MDM5287236.1"/>
    <property type="molecule type" value="Genomic_DNA"/>
</dbReference>
<evidence type="ECO:0000313" key="3">
    <source>
        <dbReference type="Proteomes" id="UP001238973"/>
    </source>
</evidence>
<dbReference type="AlphaFoldDB" id="A0AAJ1QSR9"/>
<accession>A0AAJ1QSR9</accession>
<evidence type="ECO:0000259" key="1">
    <source>
        <dbReference type="Pfam" id="PF01266"/>
    </source>
</evidence>
<gene>
    <name evidence="2" type="ORF">QUF85_28645</name>
</gene>
<dbReference type="RefSeq" id="WP_289351418.1">
    <property type="nucleotide sequence ID" value="NZ_JAUCFI010000003.1"/>
</dbReference>